<name>A0A7W6NLQ8_9HYPH</name>
<dbReference type="Proteomes" id="UP000528286">
    <property type="component" value="Unassembled WGS sequence"/>
</dbReference>
<keyword evidence="2" id="KW-1185">Reference proteome</keyword>
<organism evidence="1 2">
    <name type="scientific">Gellertiella hungarica</name>
    <dbReference type="NCBI Taxonomy" id="1572859"/>
    <lineage>
        <taxon>Bacteria</taxon>
        <taxon>Pseudomonadati</taxon>
        <taxon>Pseudomonadota</taxon>
        <taxon>Alphaproteobacteria</taxon>
        <taxon>Hyphomicrobiales</taxon>
        <taxon>Rhizobiaceae</taxon>
        <taxon>Gellertiella</taxon>
    </lineage>
</organism>
<dbReference type="EMBL" id="JACIEZ010000011">
    <property type="protein sequence ID" value="MBB4066770.1"/>
    <property type="molecule type" value="Genomic_DNA"/>
</dbReference>
<dbReference type="InterPro" id="IPR001387">
    <property type="entry name" value="Cro/C1-type_HTH"/>
</dbReference>
<sequence length="92" mass="10412">MDKPPHDAPEHLKARYWREEVLELTRDQLAALTGFSASSIKDFENPSKDIDPMARKRYRLACAAVAMGIQFDWLTTSLKIQQPVQITIGPDA</sequence>
<dbReference type="CDD" id="cd00093">
    <property type="entry name" value="HTH_XRE"/>
    <property type="match status" value="1"/>
</dbReference>
<protein>
    <submittedName>
        <fullName evidence="1">Transcriptional regulator with XRE-family HTH domain</fullName>
    </submittedName>
</protein>
<comment type="caution">
    <text evidence="1">The sequence shown here is derived from an EMBL/GenBank/DDBJ whole genome shotgun (WGS) entry which is preliminary data.</text>
</comment>
<accession>A0A7W6NLQ8</accession>
<evidence type="ECO:0000313" key="1">
    <source>
        <dbReference type="EMBL" id="MBB4066770.1"/>
    </source>
</evidence>
<reference evidence="1 2" key="1">
    <citation type="submission" date="2020-08" db="EMBL/GenBank/DDBJ databases">
        <title>Genomic Encyclopedia of Type Strains, Phase IV (KMG-IV): sequencing the most valuable type-strain genomes for metagenomic binning, comparative biology and taxonomic classification.</title>
        <authorList>
            <person name="Goeker M."/>
        </authorList>
    </citation>
    <scope>NUCLEOTIDE SEQUENCE [LARGE SCALE GENOMIC DNA]</scope>
    <source>
        <strain evidence="1 2">DSM 29853</strain>
    </source>
</reference>
<evidence type="ECO:0000313" key="2">
    <source>
        <dbReference type="Proteomes" id="UP000528286"/>
    </source>
</evidence>
<dbReference type="RefSeq" id="WP_183368028.1">
    <property type="nucleotide sequence ID" value="NZ_JACIEZ010000011.1"/>
</dbReference>
<dbReference type="AlphaFoldDB" id="A0A7W6NLQ8"/>
<proteinExistence type="predicted"/>
<gene>
    <name evidence="1" type="ORF">GGR23_003988</name>
</gene>